<gene>
    <name evidence="4" type="ORF">BN863_25130</name>
</gene>
<keyword evidence="4" id="KW-0675">Receptor</keyword>
<dbReference type="STRING" id="1347342.BN863_25130"/>
<accession>T2KN94</accession>
<dbReference type="HOGENOM" id="CLU_032797_0_0_10"/>
<evidence type="ECO:0000256" key="2">
    <source>
        <dbReference type="ARBA" id="ARBA00023136"/>
    </source>
</evidence>
<dbReference type="EMBL" id="HG315671">
    <property type="protein sequence ID" value="CDF80225.1"/>
    <property type="molecule type" value="Genomic_DNA"/>
</dbReference>
<protein>
    <submittedName>
        <fullName evidence="4">TonB-dependent receptor</fullName>
    </submittedName>
</protein>
<dbReference type="GO" id="GO:0009279">
    <property type="term" value="C:cell outer membrane"/>
    <property type="evidence" value="ECO:0007669"/>
    <property type="project" value="UniProtKB-SubCell"/>
</dbReference>
<feature type="non-terminal residue" evidence="4">
    <location>
        <position position="1"/>
    </location>
</feature>
<reference evidence="4 5" key="1">
    <citation type="journal article" date="2013" name="Appl. Environ. Microbiol.">
        <title>The genome of the alga-associated marine flavobacterium Formosa agariphila KMM 3901T reveals a broad potential for degradation of algal polysaccharides.</title>
        <authorList>
            <person name="Mann A.J."/>
            <person name="Hahnke R.L."/>
            <person name="Huang S."/>
            <person name="Werner J."/>
            <person name="Xing P."/>
            <person name="Barbeyron T."/>
            <person name="Huettel B."/>
            <person name="Stueber K."/>
            <person name="Reinhardt R."/>
            <person name="Harder J."/>
            <person name="Gloeckner F.O."/>
            <person name="Amann R.I."/>
            <person name="Teeling H."/>
        </authorList>
    </citation>
    <scope>NUCLEOTIDE SEQUENCE [LARGE SCALE GENOMIC DNA]</scope>
    <source>
        <strain evidence="5">DSM 15362 / KCTC 12365 / LMG 23005 / KMM 3901</strain>
    </source>
</reference>
<dbReference type="AlphaFoldDB" id="T2KN94"/>
<evidence type="ECO:0000256" key="3">
    <source>
        <dbReference type="ARBA" id="ARBA00023237"/>
    </source>
</evidence>
<evidence type="ECO:0000256" key="1">
    <source>
        <dbReference type="ARBA" id="ARBA00004442"/>
    </source>
</evidence>
<keyword evidence="5" id="KW-1185">Reference proteome</keyword>
<dbReference type="Proteomes" id="UP000016160">
    <property type="component" value="Chromosome"/>
</dbReference>
<keyword evidence="2" id="KW-0472">Membrane</keyword>
<sequence length="546" mass="62188">VINVVKPYTPTISDAFKLKSTPTLDDDATTQKKEIDYSILSVPVASTYIPTKGKAAVVEQEKPTPVYDNYINFGYGSYGNLQTELNASKEFNRIGSFGARFALDKSKDGIEDEVLDDSFSKLKVELDYINRQRDLTWSVRGGLKAQEYNWYGVDDRYNISKNKNKDVEHNYYDLYLEGDVEYDYTYIRSASLTLRRFYDNFDSGETHLDFDGTVNLPVMDEEINTDVRFEYFSGQAGTTYANSRLPEYGNLLLGVSPSYEIRRDDYTLNVSVSMYYMLGMDSTESNFYLFPNLTGSYRIVDDALIAYGGFTGDVIQNTYRDFVHTNPFLSPSINVKPTDNNFNVYAGMLGKFTNNISYNVKVGYSSEDDKFLFMKNPFPATGDSMAGSTNYKYGNSFQVVYDDINTLQALLEVNADMNKNLKIGFRAEYNNYHTTLEEEAWNLPSIKGSLFGDYVSDYKWFAGANFFYVGERKDQNLLQTGTTTTSEIIDVKGYFDLNLNGGYNVSNAFTVFVKLNNLTAQNYEHWDNYNLQGFQVLGGATFQFDF</sequence>
<dbReference type="SUPFAM" id="SSF56935">
    <property type="entry name" value="Porins"/>
    <property type="match status" value="1"/>
</dbReference>
<comment type="subcellular location">
    <subcellularLocation>
        <location evidence="1">Cell outer membrane</location>
    </subcellularLocation>
</comment>
<evidence type="ECO:0000313" key="4">
    <source>
        <dbReference type="EMBL" id="CDF80225.1"/>
    </source>
</evidence>
<dbReference type="PATRIC" id="fig|1347342.6.peg.2527"/>
<name>T2KN94_FORAG</name>
<proteinExistence type="predicted"/>
<evidence type="ECO:0000313" key="5">
    <source>
        <dbReference type="Proteomes" id="UP000016160"/>
    </source>
</evidence>
<dbReference type="Gene3D" id="2.40.170.20">
    <property type="entry name" value="TonB-dependent receptor, beta-barrel domain"/>
    <property type="match status" value="1"/>
</dbReference>
<organism evidence="4 5">
    <name type="scientific">Formosa agariphila (strain DSM 15362 / KCTC 12365 / LMG 23005 / KMM 3901 / M-2Alg 35-1)</name>
    <dbReference type="NCBI Taxonomy" id="1347342"/>
    <lineage>
        <taxon>Bacteria</taxon>
        <taxon>Pseudomonadati</taxon>
        <taxon>Bacteroidota</taxon>
        <taxon>Flavobacteriia</taxon>
        <taxon>Flavobacteriales</taxon>
        <taxon>Flavobacteriaceae</taxon>
        <taxon>Formosa</taxon>
    </lineage>
</organism>
<dbReference type="InterPro" id="IPR036942">
    <property type="entry name" value="Beta-barrel_TonB_sf"/>
</dbReference>
<dbReference type="eggNOG" id="COG4773">
    <property type="taxonomic scope" value="Bacteria"/>
</dbReference>
<keyword evidence="3" id="KW-0998">Cell outer membrane</keyword>